<dbReference type="KEGG" id="vg:30902693"/>
<evidence type="ECO:0000256" key="1">
    <source>
        <dbReference type="SAM" id="Phobius"/>
    </source>
</evidence>
<reference evidence="2 3" key="1">
    <citation type="journal article" date="2016" name="J. Virol.">
        <title>Concurrence of Iridovirus, Polyomavirus, and a Unique Member of a New Group of Fish Papillomaviruses in Lymphocystis Disease-Affected Gilthead Sea Bream.</title>
        <authorList>
            <person name="Lopez-Bueno A."/>
            <person name="Mavian C."/>
            <person name="Labella A.M."/>
            <person name="Castro D."/>
            <person name="Borrego J.J."/>
            <person name="Alcami A."/>
            <person name="Alejo A."/>
        </authorList>
    </citation>
    <scope>NUCLEOTIDE SEQUENCE [LARGE SCALE GENOMIC DNA]</scope>
    <source>
        <strain evidence="2">SA9</strain>
    </source>
</reference>
<feature type="transmembrane region" description="Helical" evidence="1">
    <location>
        <begin position="114"/>
        <end position="142"/>
    </location>
</feature>
<keyword evidence="1" id="KW-1133">Transmembrane helix</keyword>
<proteinExistence type="predicted"/>
<keyword evidence="1" id="KW-0472">Membrane</keyword>
<evidence type="ECO:0000313" key="2">
    <source>
        <dbReference type="EMBL" id="AOC55201.1"/>
    </source>
</evidence>
<dbReference type="Proteomes" id="UP000149121">
    <property type="component" value="Segment"/>
</dbReference>
<protein>
    <submittedName>
        <fullName evidence="2">Uncharacterized protein</fullName>
    </submittedName>
</protein>
<dbReference type="EMBL" id="KX643370">
    <property type="protein sequence ID" value="AOC55201.1"/>
    <property type="molecule type" value="Genomic_DNA"/>
</dbReference>
<sequence>MNFSNIFESAIAAVCDKLIERNEVFKRTTNLFYVSKLILQRVNKNVTKLNGDQYIYFINQIEEASVTCAAAILYARDLNVKNFSLKAREEAFKSEYLKIFVRELNRRSFFSKKLILAAVVVVGIKFPIVYFLAGCLGSYYYYDSYELNFEGYVDEIENVESIDRKFNLNLGKAVEKLKFFKKYRAFYHRSVSGKNETLFLRIKPTVIGKSDEIVRHLYLQDYNLPGSRTGSYYLNRSTGVIYKFKIDEWIKLTCVKGLTEWGENLPVNKPKTACDVYGRFNGPYTIRIYILGPNGWIGTKKIVKFDRDPQKRMKFPDTVVIKTYCFKAFYVSVSLIFLGLFNLQF</sequence>
<evidence type="ECO:0000313" key="3">
    <source>
        <dbReference type="Proteomes" id="UP000149121"/>
    </source>
</evidence>
<accession>A0A1B2RW34</accession>
<name>A0A1B2RW34_9VIRU</name>
<keyword evidence="1" id="KW-0812">Transmembrane</keyword>
<keyword evidence="3" id="KW-1185">Reference proteome</keyword>
<organism evidence="2 3">
    <name type="scientific">Lymphocystis disease virus 3</name>
    <dbReference type="NCBI Taxonomy" id="2560566"/>
    <lineage>
        <taxon>Viruses</taxon>
        <taxon>Varidnaviria</taxon>
        <taxon>Bamfordvirae</taxon>
        <taxon>Nucleocytoviricota</taxon>
        <taxon>Megaviricetes</taxon>
        <taxon>Pimascovirales</taxon>
        <taxon>Pimascovirales incertae sedis</taxon>
        <taxon>Iridoviridae</taxon>
        <taxon>Alphairidovirinae</taxon>
        <taxon>Lymphocystivirus</taxon>
        <taxon>Lymphocystivirus sparus1</taxon>
    </lineage>
</organism>
<gene>
    <name evidence="2" type="ORF">LCDVSa117R</name>
</gene>
<feature type="transmembrane region" description="Helical" evidence="1">
    <location>
        <begin position="324"/>
        <end position="343"/>
    </location>
</feature>